<dbReference type="PANTHER" id="PTHR11413:SF103">
    <property type="entry name" value="CYSTEINE PROTEINASE INHIBITOR 12"/>
    <property type="match status" value="1"/>
</dbReference>
<dbReference type="Proteomes" id="UP000734854">
    <property type="component" value="Unassembled WGS sequence"/>
</dbReference>
<dbReference type="AlphaFoldDB" id="A0A8J5C8L2"/>
<accession>A0A8J5C8L2</accession>
<dbReference type="InterPro" id="IPR018073">
    <property type="entry name" value="Prot_inh_cystat_CS"/>
</dbReference>
<organism evidence="6 7">
    <name type="scientific">Zingiber officinale</name>
    <name type="common">Ginger</name>
    <name type="synonym">Amomum zingiber</name>
    <dbReference type="NCBI Taxonomy" id="94328"/>
    <lineage>
        <taxon>Eukaryota</taxon>
        <taxon>Viridiplantae</taxon>
        <taxon>Streptophyta</taxon>
        <taxon>Embryophyta</taxon>
        <taxon>Tracheophyta</taxon>
        <taxon>Spermatophyta</taxon>
        <taxon>Magnoliopsida</taxon>
        <taxon>Liliopsida</taxon>
        <taxon>Zingiberales</taxon>
        <taxon>Zingiberaceae</taxon>
        <taxon>Zingiber</taxon>
    </lineage>
</organism>
<keyword evidence="7" id="KW-1185">Reference proteome</keyword>
<dbReference type="InterPro" id="IPR046350">
    <property type="entry name" value="Cystatin_sf"/>
</dbReference>
<gene>
    <name evidence="6" type="ORF">ZIOFF_072830</name>
</gene>
<evidence type="ECO:0000313" key="7">
    <source>
        <dbReference type="Proteomes" id="UP000734854"/>
    </source>
</evidence>
<dbReference type="PROSITE" id="PS00287">
    <property type="entry name" value="CYSTATIN"/>
    <property type="match status" value="1"/>
</dbReference>
<name>A0A8J5C8L2_ZINOF</name>
<sequence length="210" mass="23824">MKTSTKTKLHQKSRNPYHKELINTKIEEQENPFRTKHHTIEQANQYLIISIHSTPIPHRFHSVTVRFTCLPFLGSPSSPLRCPVTDVMVDSLLAVPFKLADVRSCLAGVAILSGELRRRSRAKRGVGEFEEGRQKRCVRNGKNALLEFTHVVKAREQVVAGTLHHLMVEAVVGGEKKPYEPKVWVKAWLNFKQVEEFKHIGEQGKSGVNS</sequence>
<proteinExistence type="inferred from homology"/>
<evidence type="ECO:0000256" key="3">
    <source>
        <dbReference type="ARBA" id="ARBA00022704"/>
    </source>
</evidence>
<protein>
    <recommendedName>
        <fullName evidence="4">Cysteine proteinase inhibitor</fullName>
    </recommendedName>
</protein>
<keyword evidence="2 4" id="KW-0646">Protease inhibitor</keyword>
<evidence type="ECO:0000313" key="6">
    <source>
        <dbReference type="EMBL" id="KAG6468257.1"/>
    </source>
</evidence>
<comment type="caution">
    <text evidence="6">The sequence shown here is derived from an EMBL/GenBank/DDBJ whole genome shotgun (WGS) entry which is preliminary data.</text>
</comment>
<keyword evidence="3 4" id="KW-0789">Thiol protease inhibitor</keyword>
<reference evidence="6 7" key="1">
    <citation type="submission" date="2020-08" db="EMBL/GenBank/DDBJ databases">
        <title>Plant Genome Project.</title>
        <authorList>
            <person name="Zhang R.-G."/>
        </authorList>
    </citation>
    <scope>NUCLEOTIDE SEQUENCE [LARGE SCALE GENOMIC DNA]</scope>
    <source>
        <tissue evidence="6">Rhizome</tissue>
    </source>
</reference>
<evidence type="ECO:0000259" key="5">
    <source>
        <dbReference type="SMART" id="SM00043"/>
    </source>
</evidence>
<dbReference type="GO" id="GO:0004869">
    <property type="term" value="F:cysteine-type endopeptidase inhibitor activity"/>
    <property type="evidence" value="ECO:0007669"/>
    <property type="project" value="UniProtKB-KW"/>
</dbReference>
<feature type="domain" description="Cystatin" evidence="5">
    <location>
        <begin position="104"/>
        <end position="200"/>
    </location>
</feature>
<evidence type="ECO:0000256" key="2">
    <source>
        <dbReference type="ARBA" id="ARBA00022690"/>
    </source>
</evidence>
<dbReference type="EMBL" id="JACMSC010000022">
    <property type="protein sequence ID" value="KAG6468257.1"/>
    <property type="molecule type" value="Genomic_DNA"/>
</dbReference>
<dbReference type="Gene3D" id="3.10.450.10">
    <property type="match status" value="1"/>
</dbReference>
<evidence type="ECO:0000256" key="4">
    <source>
        <dbReference type="RuleBase" id="RU362130"/>
    </source>
</evidence>
<dbReference type="PANTHER" id="PTHR11413">
    <property type="entry name" value="CYSTATIN FAMILY MEMBER"/>
    <property type="match status" value="1"/>
</dbReference>
<dbReference type="SUPFAM" id="SSF54403">
    <property type="entry name" value="Cystatin/monellin"/>
    <property type="match status" value="1"/>
</dbReference>
<dbReference type="InterPro" id="IPR000010">
    <property type="entry name" value="Cystatin_dom"/>
</dbReference>
<dbReference type="CDD" id="cd00042">
    <property type="entry name" value="CY"/>
    <property type="match status" value="1"/>
</dbReference>
<comment type="similarity">
    <text evidence="1 4">Belongs to the cystatin family. Phytocystatin subfamily.</text>
</comment>
<evidence type="ECO:0000256" key="1">
    <source>
        <dbReference type="ARBA" id="ARBA00007233"/>
    </source>
</evidence>
<dbReference type="Pfam" id="PF16845">
    <property type="entry name" value="SQAPI"/>
    <property type="match status" value="1"/>
</dbReference>
<dbReference type="SMART" id="SM00043">
    <property type="entry name" value="CY"/>
    <property type="match status" value="1"/>
</dbReference>
<dbReference type="InterPro" id="IPR027214">
    <property type="entry name" value="Cystatin"/>
</dbReference>